<dbReference type="SUPFAM" id="SSF101898">
    <property type="entry name" value="NHL repeat"/>
    <property type="match status" value="1"/>
</dbReference>
<feature type="repeat" description="NHL" evidence="6">
    <location>
        <begin position="382"/>
        <end position="425"/>
    </location>
</feature>
<dbReference type="OrthoDB" id="342730at2759"/>
<dbReference type="OMA" id="APECENH"/>
<dbReference type="Proteomes" id="UP000887568">
    <property type="component" value="Unplaced"/>
</dbReference>
<evidence type="ECO:0000256" key="1">
    <source>
        <dbReference type="ARBA" id="ARBA00022723"/>
    </source>
</evidence>
<keyword evidence="1" id="KW-0479">Metal-binding</keyword>
<dbReference type="AlphaFoldDB" id="A0A914ANL4"/>
<evidence type="ECO:0000256" key="4">
    <source>
        <dbReference type="ARBA" id="ARBA00022833"/>
    </source>
</evidence>
<organism evidence="9 10">
    <name type="scientific">Patiria miniata</name>
    <name type="common">Bat star</name>
    <name type="synonym">Asterina miniata</name>
    <dbReference type="NCBI Taxonomy" id="46514"/>
    <lineage>
        <taxon>Eukaryota</taxon>
        <taxon>Metazoa</taxon>
        <taxon>Echinodermata</taxon>
        <taxon>Eleutherozoa</taxon>
        <taxon>Asterozoa</taxon>
        <taxon>Asteroidea</taxon>
        <taxon>Valvatacea</taxon>
        <taxon>Valvatida</taxon>
        <taxon>Asterinidae</taxon>
        <taxon>Patiria</taxon>
    </lineage>
</organism>
<evidence type="ECO:0000256" key="5">
    <source>
        <dbReference type="PROSITE-ProRule" id="PRU00024"/>
    </source>
</evidence>
<feature type="domain" description="RING-type" evidence="7">
    <location>
        <begin position="23"/>
        <end position="66"/>
    </location>
</feature>
<protein>
    <submittedName>
        <fullName evidence="9">Uncharacterized protein</fullName>
    </submittedName>
</protein>
<proteinExistence type="predicted"/>
<dbReference type="PANTHER" id="PTHR25462:SF301">
    <property type="entry name" value="E3 UBIQUITIN-PROTEIN LIGASE TRIM56-LIKE"/>
    <property type="match status" value="1"/>
</dbReference>
<dbReference type="RefSeq" id="XP_038065025.1">
    <property type="nucleotide sequence ID" value="XM_038209097.1"/>
</dbReference>
<dbReference type="InterPro" id="IPR013083">
    <property type="entry name" value="Znf_RING/FYVE/PHD"/>
</dbReference>
<evidence type="ECO:0000256" key="2">
    <source>
        <dbReference type="ARBA" id="ARBA00022737"/>
    </source>
</evidence>
<dbReference type="SUPFAM" id="SSF57850">
    <property type="entry name" value="RING/U-box"/>
    <property type="match status" value="1"/>
</dbReference>
<dbReference type="Pfam" id="PF00097">
    <property type="entry name" value="zf-C3HC4"/>
    <property type="match status" value="1"/>
</dbReference>
<dbReference type="InterPro" id="IPR011042">
    <property type="entry name" value="6-blade_b-propeller_TolB-like"/>
</dbReference>
<dbReference type="InterPro" id="IPR001841">
    <property type="entry name" value="Znf_RING"/>
</dbReference>
<dbReference type="Pfam" id="PF00643">
    <property type="entry name" value="zf-B_box"/>
    <property type="match status" value="1"/>
</dbReference>
<dbReference type="Pfam" id="PF01436">
    <property type="entry name" value="NHL"/>
    <property type="match status" value="1"/>
</dbReference>
<dbReference type="PANTHER" id="PTHR25462">
    <property type="entry name" value="BONUS, ISOFORM C-RELATED"/>
    <property type="match status" value="1"/>
</dbReference>
<keyword evidence="2" id="KW-0677">Repeat</keyword>
<dbReference type="InterPro" id="IPR001258">
    <property type="entry name" value="NHL_repeat"/>
</dbReference>
<dbReference type="InterPro" id="IPR047153">
    <property type="entry name" value="TRIM45/56/19-like"/>
</dbReference>
<dbReference type="InterPro" id="IPR017907">
    <property type="entry name" value="Znf_RING_CS"/>
</dbReference>
<dbReference type="Gene3D" id="3.30.160.60">
    <property type="entry name" value="Classic Zinc Finger"/>
    <property type="match status" value="1"/>
</dbReference>
<dbReference type="InterPro" id="IPR000315">
    <property type="entry name" value="Znf_B-box"/>
</dbReference>
<evidence type="ECO:0000256" key="6">
    <source>
        <dbReference type="PROSITE-ProRule" id="PRU00504"/>
    </source>
</evidence>
<dbReference type="GO" id="GO:0008270">
    <property type="term" value="F:zinc ion binding"/>
    <property type="evidence" value="ECO:0007669"/>
    <property type="project" value="UniProtKB-KW"/>
</dbReference>
<name>A0A914ANL4_PATMI</name>
<feature type="domain" description="B box-type" evidence="8">
    <location>
        <begin position="104"/>
        <end position="151"/>
    </location>
</feature>
<evidence type="ECO:0000256" key="3">
    <source>
        <dbReference type="ARBA" id="ARBA00022771"/>
    </source>
</evidence>
<dbReference type="CDD" id="cd05819">
    <property type="entry name" value="NHL"/>
    <property type="match status" value="1"/>
</dbReference>
<dbReference type="RefSeq" id="XP_038065024.1">
    <property type="nucleotide sequence ID" value="XM_038209096.1"/>
</dbReference>
<dbReference type="Gene3D" id="2.120.10.30">
    <property type="entry name" value="TolB, C-terminal domain"/>
    <property type="match status" value="1"/>
</dbReference>
<sequence length="643" mass="71493">MTSLFKNAASTVLNKISKESLKCGLCQNFYFKPKIMDCVHTFCEDCLLKYRNMKYPKNTRIPCPVCGDETELPIGGIAGLKSNFHLSGVVEEMVLHDQLLGAKGKKLECGGCDENKESVARCMDCDHFLCQGCVEAHKRFAMIKNHVIASLDELRTGKIELKSPARKKAPECDSHPGEKIRCFCETCSELICLECAFLGHARPQHESVSIREAANRRRQSMRDFLPKTEEVVAEFQQVQKSLNTVKNDLKINAGDARKSVQELVASKISELKRKEKMLLDEIDHIEKQRAQTMQQSEQHVSSFIGKARHSLEVARNAIETATDPDFLSLHPTVERDLQNLTEKSPPQVHQKLSFLKFTGMAKEATDQVTLGQVVKKGEWDLHMQFGKEGTGEGEFKWARGIAACPNGDIAVADRNNNRVAVFSAEGKPKISIPASSARNVASDSKNRLVVIDRSGFGTVYNADRKQVLQFPVAPTDTGVVVDPRCVAIDKEDRIYIGDFTRQVVSIHSPNDGKVERLVQISIKPEFIAVTNKNLVLITNADEGRVIAVDPFGVKGNEAFAIDTTFDGEKMKPAGVAVDHASDEIYVSGYLGYINTGQIHHFTNRGKHIKCVSDKQYMPQGIGFNNKGMMVMANYHSVRVFSMA</sequence>
<keyword evidence="3 5" id="KW-0863">Zinc-finger</keyword>
<dbReference type="GeneID" id="119735397"/>
<dbReference type="EnsemblMetazoa" id="XM_038209096.1">
    <property type="protein sequence ID" value="XP_038065024.1"/>
    <property type="gene ID" value="LOC119735397"/>
</dbReference>
<reference evidence="9" key="1">
    <citation type="submission" date="2022-11" db="UniProtKB">
        <authorList>
            <consortium name="EnsemblMetazoa"/>
        </authorList>
    </citation>
    <scope>IDENTIFICATION</scope>
</reference>
<evidence type="ECO:0000313" key="10">
    <source>
        <dbReference type="Proteomes" id="UP000887568"/>
    </source>
</evidence>
<accession>A0A914ANL4</accession>
<dbReference type="RefSeq" id="XP_038065023.1">
    <property type="nucleotide sequence ID" value="XM_038209095.1"/>
</dbReference>
<dbReference type="InterPro" id="IPR018957">
    <property type="entry name" value="Znf_C3HC4_RING-type"/>
</dbReference>
<keyword evidence="4" id="KW-0862">Zinc</keyword>
<dbReference type="PROSITE" id="PS50119">
    <property type="entry name" value="ZF_BBOX"/>
    <property type="match status" value="2"/>
</dbReference>
<evidence type="ECO:0000259" key="7">
    <source>
        <dbReference type="PROSITE" id="PS50089"/>
    </source>
</evidence>
<keyword evidence="10" id="KW-1185">Reference proteome</keyword>
<dbReference type="PROSITE" id="PS00518">
    <property type="entry name" value="ZF_RING_1"/>
    <property type="match status" value="1"/>
</dbReference>
<dbReference type="EnsemblMetazoa" id="XM_038209097.1">
    <property type="protein sequence ID" value="XP_038065025.1"/>
    <property type="gene ID" value="LOC119735397"/>
</dbReference>
<dbReference type="PROSITE" id="PS51125">
    <property type="entry name" value="NHL"/>
    <property type="match status" value="1"/>
</dbReference>
<dbReference type="SUPFAM" id="SSF57845">
    <property type="entry name" value="B-box zinc-binding domain"/>
    <property type="match status" value="1"/>
</dbReference>
<evidence type="ECO:0000313" key="9">
    <source>
        <dbReference type="EnsemblMetazoa" id="XP_038065024.1"/>
    </source>
</evidence>
<dbReference type="Gene3D" id="3.30.40.10">
    <property type="entry name" value="Zinc/RING finger domain, C3HC4 (zinc finger)"/>
    <property type="match status" value="1"/>
</dbReference>
<dbReference type="SMART" id="SM00184">
    <property type="entry name" value="RING"/>
    <property type="match status" value="2"/>
</dbReference>
<evidence type="ECO:0000259" key="8">
    <source>
        <dbReference type="PROSITE" id="PS50119"/>
    </source>
</evidence>
<dbReference type="SMART" id="SM00336">
    <property type="entry name" value="BBOX"/>
    <property type="match status" value="2"/>
</dbReference>
<dbReference type="EnsemblMetazoa" id="XM_038209095.1">
    <property type="protein sequence ID" value="XP_038065023.1"/>
    <property type="gene ID" value="LOC119735397"/>
</dbReference>
<dbReference type="PROSITE" id="PS50089">
    <property type="entry name" value="ZF_RING_2"/>
    <property type="match status" value="1"/>
</dbReference>
<feature type="domain" description="B box-type" evidence="8">
    <location>
        <begin position="167"/>
        <end position="210"/>
    </location>
</feature>